<accession>A0A853ARQ6</accession>
<gene>
    <name evidence="3" type="ORF">HNR68_002707</name>
</gene>
<keyword evidence="4" id="KW-1185">Reference proteome</keyword>
<evidence type="ECO:0000259" key="2">
    <source>
        <dbReference type="Pfam" id="PF07508"/>
    </source>
</evidence>
<sequence length="278" mass="30422">MSTQGCLLGRFGGVDAEMLSSSSQPSKSSEDGLHGHGRWCRKHPDRGRAQLRSILENPRYTGCAFFGRWTRQETLLDPDDVAAGHVVRFHRAGKESVVRSRKPAHPAIVSVETFVEVQLRRRARTAGGLAASRKLERGPKKTTKRAYPLVTSGPTTGVLRARWCRARRCSPTTRRTSTCPRLRCWSSFTPGSDTCSIRLVVVTRSRLCSTPRGRTGRRQRVRALSAVSLMPSAGCGGCRRRSRQVSTCCVGRVDQRGASRAGSGSGRVGQRPGTHPAD</sequence>
<dbReference type="Gene3D" id="3.90.1750.20">
    <property type="entry name" value="Putative Large Serine Recombinase, Chain B, Domain 2"/>
    <property type="match status" value="1"/>
</dbReference>
<evidence type="ECO:0000256" key="1">
    <source>
        <dbReference type="SAM" id="MobiDB-lite"/>
    </source>
</evidence>
<feature type="region of interest" description="Disordered" evidence="1">
    <location>
        <begin position="126"/>
        <end position="151"/>
    </location>
</feature>
<comment type="caution">
    <text evidence="3">The sequence shown here is derived from an EMBL/GenBank/DDBJ whole genome shotgun (WGS) entry which is preliminary data.</text>
</comment>
<proteinExistence type="predicted"/>
<evidence type="ECO:0000313" key="4">
    <source>
        <dbReference type="Proteomes" id="UP000587002"/>
    </source>
</evidence>
<protein>
    <recommendedName>
        <fullName evidence="2">Recombinase domain-containing protein</fullName>
    </recommendedName>
</protein>
<dbReference type="AlphaFoldDB" id="A0A853ARQ6"/>
<feature type="domain" description="Recombinase" evidence="2">
    <location>
        <begin position="48"/>
        <end position="123"/>
    </location>
</feature>
<organism evidence="3 4">
    <name type="scientific">Saccharopolyspora hordei</name>
    <dbReference type="NCBI Taxonomy" id="1838"/>
    <lineage>
        <taxon>Bacteria</taxon>
        <taxon>Bacillati</taxon>
        <taxon>Actinomycetota</taxon>
        <taxon>Actinomycetes</taxon>
        <taxon>Pseudonocardiales</taxon>
        <taxon>Pseudonocardiaceae</taxon>
        <taxon>Saccharopolyspora</taxon>
    </lineage>
</organism>
<feature type="region of interest" description="Disordered" evidence="1">
    <location>
        <begin position="18"/>
        <end position="42"/>
    </location>
</feature>
<dbReference type="GO" id="GO:0003677">
    <property type="term" value="F:DNA binding"/>
    <property type="evidence" value="ECO:0007669"/>
    <property type="project" value="InterPro"/>
</dbReference>
<dbReference type="InterPro" id="IPR011109">
    <property type="entry name" value="DNA_bind_recombinase_dom"/>
</dbReference>
<dbReference type="Pfam" id="PF07508">
    <property type="entry name" value="Recombinase"/>
    <property type="match status" value="1"/>
</dbReference>
<reference evidence="3 4" key="1">
    <citation type="submission" date="2020-07" db="EMBL/GenBank/DDBJ databases">
        <title>Sequencing the genomes of 1000 actinobacteria strains.</title>
        <authorList>
            <person name="Klenk H.-P."/>
        </authorList>
    </citation>
    <scope>NUCLEOTIDE SEQUENCE [LARGE SCALE GENOMIC DNA]</scope>
    <source>
        <strain evidence="3 4">DSM 44065</strain>
    </source>
</reference>
<feature type="region of interest" description="Disordered" evidence="1">
    <location>
        <begin position="256"/>
        <end position="278"/>
    </location>
</feature>
<dbReference type="Proteomes" id="UP000587002">
    <property type="component" value="Unassembled WGS sequence"/>
</dbReference>
<name>A0A853ARQ6_9PSEU</name>
<dbReference type="GO" id="GO:0000150">
    <property type="term" value="F:DNA strand exchange activity"/>
    <property type="evidence" value="ECO:0007669"/>
    <property type="project" value="InterPro"/>
</dbReference>
<dbReference type="InterPro" id="IPR038109">
    <property type="entry name" value="DNA_bind_recomb_sf"/>
</dbReference>
<dbReference type="RefSeq" id="WP_179720993.1">
    <property type="nucleotide sequence ID" value="NZ_BAABFH010000001.1"/>
</dbReference>
<dbReference type="EMBL" id="JACCFJ010000001">
    <property type="protein sequence ID" value="NYI84077.1"/>
    <property type="molecule type" value="Genomic_DNA"/>
</dbReference>
<evidence type="ECO:0000313" key="3">
    <source>
        <dbReference type="EMBL" id="NYI84077.1"/>
    </source>
</evidence>